<accession>A0A9C7C5W0</accession>
<evidence type="ECO:0000256" key="2">
    <source>
        <dbReference type="ARBA" id="ARBA00023172"/>
    </source>
</evidence>
<protein>
    <submittedName>
        <fullName evidence="4">Tyrosine recombinase</fullName>
    </submittedName>
</protein>
<sequence>MDSRSLRRKTRRDSAKVIPIATTSTAIPESTFASIADSTNSTASFSDPTAVSATDSTATSVDPTAVSSNVVDTDTNEDNEDRDVVYISKRPSRRVTLSNREKQVKGILDGPKIDPNKLTCIICNKQYVKLKRHLKDVHKMTGKDLEIKYSEAKFSQQAAAAAAAASSSSFIGGPRPNNCNVCGRGVRHMKCHLQNAHGLEPGSDEYRTALGTNPERSRPLSAARRQANRARREGLAKIPLSVQKWIGHESRGGLTVDGRGMLRNMRLVIEILERHSLTVMDLIEHRTVKRSYEVLYAALERKRRYKYMSINVILGHLKRFLEWACAEANYPLCEMTKREHAFYSKLCRRKGDVENMNRKVAEYVPTIGEMGPLIRCSKHRVIVDGLIERPRETLAEYSIDLIHAALAWPLIIRAGARTGVVRNLLVSEVLEAVDTSDGVIVKVKKHKTSSLYGPYQIGLPAREHNMLVNFIHHRNWESDYIFSTSRGNPFSLANIQRFMRKLFQRYGLPHLRIASVRKFLTTQAHSAGDDQIQEATASLLKHSMKTAKRDYKAMQRDRDALDTANRLSRMLQDQLGERNDDDDDDDDTETAEEEPANNDNAVEEDDDVIIPTTMTDEDETNNIDNVENINDKRDIPGTSAVRDDDDDDSNGNTNGNISVTYKRRDEKFKPQHLLLIKKVFQGNINKKRIPSLIVIEKRRQELEEIFNHEGYNPKTLTKKIYESIRSQIRLRQ</sequence>
<evidence type="ECO:0000313" key="4">
    <source>
        <dbReference type="EMBL" id="BDT62314.1"/>
    </source>
</evidence>
<dbReference type="GO" id="GO:0006310">
    <property type="term" value="P:DNA recombination"/>
    <property type="evidence" value="ECO:0007669"/>
    <property type="project" value="UniProtKB-KW"/>
</dbReference>
<feature type="region of interest" description="Disordered" evidence="3">
    <location>
        <begin position="569"/>
        <end position="658"/>
    </location>
</feature>
<feature type="compositionally biased region" description="Acidic residues" evidence="3">
    <location>
        <begin position="579"/>
        <end position="608"/>
    </location>
</feature>
<evidence type="ECO:0000256" key="1">
    <source>
        <dbReference type="ARBA" id="ARBA00008857"/>
    </source>
</evidence>
<keyword evidence="2" id="KW-0233">DNA recombination</keyword>
<feature type="compositionally biased region" description="Basic residues" evidence="3">
    <location>
        <begin position="1"/>
        <end position="11"/>
    </location>
</feature>
<dbReference type="EMBL" id="LC738874">
    <property type="protein sequence ID" value="BDT62314.1"/>
    <property type="molecule type" value="Genomic_DNA"/>
</dbReference>
<proteinExistence type="inferred from homology"/>
<dbReference type="InterPro" id="IPR041920">
    <property type="entry name" value="ROS/MUCR_sf"/>
</dbReference>
<feature type="compositionally biased region" description="Low complexity" evidence="3">
    <location>
        <begin position="46"/>
        <end position="65"/>
    </location>
</feature>
<comment type="similarity">
    <text evidence="1">Belongs to the 'phage' integrase family.</text>
</comment>
<organism evidence="4">
    <name type="scientific">Melicertus latisulcatus majanivirus</name>
    <dbReference type="NCBI Taxonomy" id="2984277"/>
    <lineage>
        <taxon>Viruses</taxon>
        <taxon>Viruses incertae sedis</taxon>
        <taxon>Naldaviricetes</taxon>
        <taxon>Nimaviridae</taxon>
    </lineage>
</organism>
<dbReference type="Gene3D" id="1.10.443.10">
    <property type="entry name" value="Intergrase catalytic core"/>
    <property type="match status" value="1"/>
</dbReference>
<dbReference type="GO" id="GO:0015074">
    <property type="term" value="P:DNA integration"/>
    <property type="evidence" value="ECO:0007669"/>
    <property type="project" value="InterPro"/>
</dbReference>
<dbReference type="GO" id="GO:0003677">
    <property type="term" value="F:DNA binding"/>
    <property type="evidence" value="ECO:0007669"/>
    <property type="project" value="InterPro"/>
</dbReference>
<reference evidence="4" key="1">
    <citation type="submission" date="2022-10" db="EMBL/GenBank/DDBJ databases">
        <title>Genome sequences of endogenous nimaviruses in decapod crustaceans.</title>
        <authorList>
            <person name="Kawato S."/>
            <person name="Nozaki R."/>
            <person name="Kondo H."/>
            <person name="Hirono I."/>
        </authorList>
    </citation>
    <scope>NUCLEOTIDE SEQUENCE</scope>
    <source>
        <strain evidence="4">Okinawa2016</strain>
    </source>
</reference>
<dbReference type="InterPro" id="IPR013762">
    <property type="entry name" value="Integrase-like_cat_sf"/>
</dbReference>
<feature type="region of interest" description="Disordered" evidence="3">
    <location>
        <begin position="38"/>
        <end position="65"/>
    </location>
</feature>
<feature type="region of interest" description="Disordered" evidence="3">
    <location>
        <begin position="1"/>
        <end position="21"/>
    </location>
</feature>
<dbReference type="Gene3D" id="1.10.10.1550">
    <property type="entry name" value="ROS/MUCR transcriptional regulator protein"/>
    <property type="match status" value="1"/>
</dbReference>
<dbReference type="InterPro" id="IPR011010">
    <property type="entry name" value="DNA_brk_join_enz"/>
</dbReference>
<dbReference type="SUPFAM" id="SSF56349">
    <property type="entry name" value="DNA breaking-rejoining enzymes"/>
    <property type="match status" value="1"/>
</dbReference>
<evidence type="ECO:0000256" key="3">
    <source>
        <dbReference type="SAM" id="MobiDB-lite"/>
    </source>
</evidence>
<name>A0A9C7C5W0_9VIRU</name>